<organism evidence="1 2">
    <name type="scientific">Marasmius crinis-equi</name>
    <dbReference type="NCBI Taxonomy" id="585013"/>
    <lineage>
        <taxon>Eukaryota</taxon>
        <taxon>Fungi</taxon>
        <taxon>Dikarya</taxon>
        <taxon>Basidiomycota</taxon>
        <taxon>Agaricomycotina</taxon>
        <taxon>Agaricomycetes</taxon>
        <taxon>Agaricomycetidae</taxon>
        <taxon>Agaricales</taxon>
        <taxon>Marasmiineae</taxon>
        <taxon>Marasmiaceae</taxon>
        <taxon>Marasmius</taxon>
    </lineage>
</organism>
<evidence type="ECO:0000313" key="1">
    <source>
        <dbReference type="EMBL" id="KAL0576764.1"/>
    </source>
</evidence>
<protein>
    <recommendedName>
        <fullName evidence="3">F-box domain-containing protein</fullName>
    </recommendedName>
</protein>
<sequence length="423" mass="47807">MAHFYDHPPYHDPESKQLLAVVPPSRENQTDSNAPFDSIPDEILIDIIVEFVKGHKIEVDGNSLKPRLSRRSFEHSICDWADSPILRSLHVCRRWRAAALDLSLWQDITVHQSQGVGVYMPPAEKANKDFLMHCMALAEAKGRGLKLTLIVGTSHQDDDDLRLRCKAFNFLSNSSSPWNSFVYVSNVSTSPRVLHRVLGSLGARKTQLTRFGMKLDWVLPEDTELCMPGLIRKMEKLVNVTRLEMDLGRPDTGAEEVWDWARCIPGSVDSGFFLRIRFLKLRCSPSVAYKVLNWCRDVVTVHLHLAFADPDPSTPASNGITLELKAVQEMVLASEKSAIGYGWLMEALNCPQLQCFHFDSPKWGNEGETEDHVRAFLGRARGRLAGRVFIPRATEAELRVFQEKGLRATNVLGDYEPGRWSEE</sequence>
<comment type="caution">
    <text evidence="1">The sequence shown here is derived from an EMBL/GenBank/DDBJ whole genome shotgun (WGS) entry which is preliminary data.</text>
</comment>
<dbReference type="Proteomes" id="UP001465976">
    <property type="component" value="Unassembled WGS sequence"/>
</dbReference>
<reference evidence="1 2" key="1">
    <citation type="submission" date="2024-02" db="EMBL/GenBank/DDBJ databases">
        <title>A draft genome for the cacao thread blight pathogen Marasmius crinis-equi.</title>
        <authorList>
            <person name="Cohen S.P."/>
            <person name="Baruah I.K."/>
            <person name="Amoako-Attah I."/>
            <person name="Bukari Y."/>
            <person name="Meinhardt L.W."/>
            <person name="Bailey B.A."/>
        </authorList>
    </citation>
    <scope>NUCLEOTIDE SEQUENCE [LARGE SCALE GENOMIC DNA]</scope>
    <source>
        <strain evidence="1 2">GH-76</strain>
    </source>
</reference>
<dbReference type="EMBL" id="JBAHYK010000201">
    <property type="protein sequence ID" value="KAL0576764.1"/>
    <property type="molecule type" value="Genomic_DNA"/>
</dbReference>
<evidence type="ECO:0000313" key="2">
    <source>
        <dbReference type="Proteomes" id="UP001465976"/>
    </source>
</evidence>
<accession>A0ABR3FMY0</accession>
<name>A0ABR3FMY0_9AGAR</name>
<proteinExistence type="predicted"/>
<evidence type="ECO:0008006" key="3">
    <source>
        <dbReference type="Google" id="ProtNLM"/>
    </source>
</evidence>
<keyword evidence="2" id="KW-1185">Reference proteome</keyword>
<gene>
    <name evidence="1" type="ORF">V5O48_005229</name>
</gene>